<organism evidence="2 3">
    <name type="scientific">Ottowia oryzae</name>
    <dbReference type="NCBI Taxonomy" id="2109914"/>
    <lineage>
        <taxon>Bacteria</taxon>
        <taxon>Pseudomonadati</taxon>
        <taxon>Pseudomonadota</taxon>
        <taxon>Betaproteobacteria</taxon>
        <taxon>Burkholderiales</taxon>
        <taxon>Comamonadaceae</taxon>
        <taxon>Ottowia</taxon>
    </lineage>
</organism>
<dbReference type="SUPFAM" id="SSF51905">
    <property type="entry name" value="FAD/NAD(P)-binding domain"/>
    <property type="match status" value="1"/>
</dbReference>
<dbReference type="PANTHER" id="PTHR42923">
    <property type="entry name" value="PROTOPORPHYRINOGEN OXIDASE"/>
    <property type="match status" value="1"/>
</dbReference>
<dbReference type="AlphaFoldDB" id="A0A2S0MHF1"/>
<dbReference type="InterPro" id="IPR017830">
    <property type="entry name" value="SQase_HpnE"/>
</dbReference>
<name>A0A2S0MHF1_9BURK</name>
<protein>
    <submittedName>
        <fullName evidence="2">Desaturase</fullName>
    </submittedName>
</protein>
<evidence type="ECO:0000313" key="3">
    <source>
        <dbReference type="Proteomes" id="UP000239709"/>
    </source>
</evidence>
<dbReference type="InterPro" id="IPR050464">
    <property type="entry name" value="Zeta_carotene_desat/Oxidored"/>
</dbReference>
<evidence type="ECO:0000259" key="1">
    <source>
        <dbReference type="Pfam" id="PF01593"/>
    </source>
</evidence>
<dbReference type="OrthoDB" id="7849608at2"/>
<dbReference type="KEGG" id="otk:C6570_14535"/>
<accession>A0A2S0MHF1</accession>
<dbReference type="Pfam" id="PF01593">
    <property type="entry name" value="Amino_oxidase"/>
    <property type="match status" value="1"/>
</dbReference>
<evidence type="ECO:0000313" key="2">
    <source>
        <dbReference type="EMBL" id="AVO35309.1"/>
    </source>
</evidence>
<dbReference type="RefSeq" id="WP_106703858.1">
    <property type="nucleotide sequence ID" value="NZ_CP027666.1"/>
</dbReference>
<dbReference type="Gene3D" id="3.50.50.60">
    <property type="entry name" value="FAD/NAD(P)-binding domain"/>
    <property type="match status" value="2"/>
</dbReference>
<dbReference type="NCBIfam" id="TIGR03467">
    <property type="entry name" value="HpnE"/>
    <property type="match status" value="1"/>
</dbReference>
<reference evidence="2 3" key="1">
    <citation type="submission" date="2018-03" db="EMBL/GenBank/DDBJ databases">
        <title>Genome sequencing of Ottowia sp.</title>
        <authorList>
            <person name="Kim S.-J."/>
            <person name="Heo J."/>
            <person name="Kwon S.-W."/>
        </authorList>
    </citation>
    <scope>NUCLEOTIDE SEQUENCE [LARGE SCALE GENOMIC DNA]</scope>
    <source>
        <strain evidence="2 3">KADR8-3</strain>
    </source>
</reference>
<sequence>MAAAVRAQQAGHHVTVLEAARQLGGRARAMPLTLPDGRSVTVDNGQHILIGAYSESLRLMRQVGVDADQALLRLPLALTFPDGSGLALPDWPAPWDAAAGILRARGWGWRDKLSLLRAATAWQLGGFECDDQLSVGTLCAGLTPTLRDGFIEPLCVSALNTPMAQASARVFLRVLRDAMFGVRGGSNLLLPRVDLGTLFPESAGRWLAARGAQVRLAARVAALHKVGAQWQLAMGEGEGPARAEGFDQVVLATSAPHAAQLLSDCAQTAQAPLAKDLRRWSETANALRHEAITTVYALALAETGARTVSNNAASLGAPTPLLRAPMLALRAGPGAPAQFVFDRDTISPSPTPTMQPTRLLAFVISASQGDRAALEAAVTAQAERQLGLRIQPLRTVTDKRATFACTPGLRRPPSGVAPGLIAVGDYVEGPYPATLEGAVLSAQAVDFAEGGRSAA</sequence>
<dbReference type="GO" id="GO:0016491">
    <property type="term" value="F:oxidoreductase activity"/>
    <property type="evidence" value="ECO:0007669"/>
    <property type="project" value="InterPro"/>
</dbReference>
<dbReference type="PANTHER" id="PTHR42923:SF47">
    <property type="entry name" value="BLR3003 PROTEIN"/>
    <property type="match status" value="1"/>
</dbReference>
<dbReference type="EMBL" id="CP027666">
    <property type="protein sequence ID" value="AVO35309.1"/>
    <property type="molecule type" value="Genomic_DNA"/>
</dbReference>
<dbReference type="InterPro" id="IPR002937">
    <property type="entry name" value="Amino_oxidase"/>
</dbReference>
<dbReference type="Proteomes" id="UP000239709">
    <property type="component" value="Chromosome"/>
</dbReference>
<dbReference type="InterPro" id="IPR036188">
    <property type="entry name" value="FAD/NAD-bd_sf"/>
</dbReference>
<keyword evidence="3" id="KW-1185">Reference proteome</keyword>
<proteinExistence type="predicted"/>
<gene>
    <name evidence="2" type="ORF">C6570_14535</name>
</gene>
<feature type="domain" description="Amine oxidase" evidence="1">
    <location>
        <begin position="1"/>
        <end position="443"/>
    </location>
</feature>
<dbReference type="Gene3D" id="1.10.405.20">
    <property type="match status" value="1"/>
</dbReference>